<protein>
    <submittedName>
        <fullName evidence="1">Uncharacterized protein</fullName>
    </submittedName>
</protein>
<accession>A0ABR4B682</accession>
<dbReference type="InterPro" id="IPR029063">
    <property type="entry name" value="SAM-dependent_MTases_sf"/>
</dbReference>
<reference evidence="1 2" key="1">
    <citation type="submission" date="2024-09" db="EMBL/GenBank/DDBJ databases">
        <title>Rethinking Asexuality: The Enigmatic Case of Functional Sexual Genes in Lepraria (Stereocaulaceae).</title>
        <authorList>
            <person name="Doellman M."/>
            <person name="Sun Y."/>
            <person name="Barcenas-Pena A."/>
            <person name="Lumbsch H.T."/>
            <person name="Grewe F."/>
        </authorList>
    </citation>
    <scope>NUCLEOTIDE SEQUENCE [LARGE SCALE GENOMIC DNA]</scope>
    <source>
        <strain evidence="1 2">Grewe 0041</strain>
    </source>
</reference>
<gene>
    <name evidence="1" type="ORF">ABVK25_006361</name>
</gene>
<dbReference type="EMBL" id="JBHFEH010000021">
    <property type="protein sequence ID" value="KAL2053367.1"/>
    <property type="molecule type" value="Genomic_DNA"/>
</dbReference>
<dbReference type="PANTHER" id="PTHR43836">
    <property type="entry name" value="CATECHOL O-METHYLTRANSFERASE 1-RELATED"/>
    <property type="match status" value="1"/>
</dbReference>
<evidence type="ECO:0000313" key="1">
    <source>
        <dbReference type="EMBL" id="KAL2053367.1"/>
    </source>
</evidence>
<organism evidence="1 2">
    <name type="scientific">Lepraria finkii</name>
    <dbReference type="NCBI Taxonomy" id="1340010"/>
    <lineage>
        <taxon>Eukaryota</taxon>
        <taxon>Fungi</taxon>
        <taxon>Dikarya</taxon>
        <taxon>Ascomycota</taxon>
        <taxon>Pezizomycotina</taxon>
        <taxon>Lecanoromycetes</taxon>
        <taxon>OSLEUM clade</taxon>
        <taxon>Lecanoromycetidae</taxon>
        <taxon>Lecanorales</taxon>
        <taxon>Lecanorineae</taxon>
        <taxon>Stereocaulaceae</taxon>
        <taxon>Lepraria</taxon>
    </lineage>
</organism>
<name>A0ABR4B682_9LECA</name>
<dbReference type="Proteomes" id="UP001590951">
    <property type="component" value="Unassembled WGS sequence"/>
</dbReference>
<keyword evidence="2" id="KW-1185">Reference proteome</keyword>
<dbReference type="PANTHER" id="PTHR43836:SF2">
    <property type="entry name" value="CATECHOL O-METHYLTRANSFERASE 1-RELATED"/>
    <property type="match status" value="1"/>
</dbReference>
<comment type="caution">
    <text evidence="1">The sequence shown here is derived from an EMBL/GenBank/DDBJ whole genome shotgun (WGS) entry which is preliminary data.</text>
</comment>
<evidence type="ECO:0000313" key="2">
    <source>
        <dbReference type="Proteomes" id="UP001590951"/>
    </source>
</evidence>
<proteinExistence type="predicted"/>
<dbReference type="Gene3D" id="3.40.50.150">
    <property type="entry name" value="Vaccinia Virus protein VP39"/>
    <property type="match status" value="1"/>
</dbReference>
<sequence length="86" mass="9877">MLQAIEANDFDEKKTYQAQEEEDTAFFDDVRKIELLHFIYGHPSIEQIRGSPQGILKAIDEYGRTKKYLMNVDDDKGRIVADLIAG</sequence>